<dbReference type="GO" id="GO:0000166">
    <property type="term" value="F:nucleotide binding"/>
    <property type="evidence" value="ECO:0007669"/>
    <property type="project" value="UniProtKB-UniRule"/>
</dbReference>
<comment type="function">
    <text evidence="3">Nucleotide-binding protein.</text>
</comment>
<dbReference type="EMBL" id="CP036402">
    <property type="protein sequence ID" value="QBI20432.1"/>
    <property type="molecule type" value="Genomic_DNA"/>
</dbReference>
<evidence type="ECO:0000313" key="4">
    <source>
        <dbReference type="EMBL" id="QBI20432.1"/>
    </source>
</evidence>
<keyword evidence="1 3" id="KW-0547">Nucleotide-binding</keyword>
<evidence type="ECO:0000256" key="2">
    <source>
        <dbReference type="ARBA" id="ARBA00093450"/>
    </source>
</evidence>
<name>A0A411YH85_9ACTN</name>
<sequence>MAENSFDVVAETDRQEVDNAINQAAKEVGQRFDFKGANAEIAWSGDGIAITTNSEDRVDAALDVLKDKLVKRKVSLKSLDHDRPQPAAKGTYRLDIGLVEGIPQDKAKAMVKQIKASKLKVTPSIQGDQLRISSKSKDALQECQTLLRNNDQDLPIKFTNYN</sequence>
<dbReference type="GO" id="GO:0005829">
    <property type="term" value="C:cytosol"/>
    <property type="evidence" value="ECO:0007669"/>
    <property type="project" value="TreeGrafter"/>
</dbReference>
<evidence type="ECO:0000256" key="1">
    <source>
        <dbReference type="ARBA" id="ARBA00022741"/>
    </source>
</evidence>
<reference evidence="4 5" key="1">
    <citation type="submission" date="2019-01" db="EMBL/GenBank/DDBJ databases">
        <title>Egibacter rhizosphaerae EGI 80759T.</title>
        <authorList>
            <person name="Chen D.-D."/>
            <person name="Tian Y."/>
            <person name="Jiao J.-Y."/>
            <person name="Zhang X.-T."/>
            <person name="Zhang Y.-G."/>
            <person name="Zhang Y."/>
            <person name="Xiao M."/>
            <person name="Shu W.-S."/>
            <person name="Li W.-J."/>
        </authorList>
    </citation>
    <scope>NUCLEOTIDE SEQUENCE [LARGE SCALE GENOMIC DNA]</scope>
    <source>
        <strain evidence="4 5">EGI 80759</strain>
    </source>
</reference>
<dbReference type="InterPro" id="IPR035571">
    <property type="entry name" value="UPF0234-like_C"/>
</dbReference>
<dbReference type="InterPro" id="IPR035570">
    <property type="entry name" value="UPF0234_N"/>
</dbReference>
<accession>A0A411YH85</accession>
<dbReference type="InterPro" id="IPR036183">
    <property type="entry name" value="YajQ-like_sf"/>
</dbReference>
<dbReference type="InterPro" id="IPR007551">
    <property type="entry name" value="YajQ/Smlt4090-like"/>
</dbReference>
<dbReference type="Pfam" id="PF04461">
    <property type="entry name" value="YajQ"/>
    <property type="match status" value="1"/>
</dbReference>
<dbReference type="Proteomes" id="UP000291469">
    <property type="component" value="Chromosome"/>
</dbReference>
<organism evidence="4 5">
    <name type="scientific">Egibacter rhizosphaerae</name>
    <dbReference type="NCBI Taxonomy" id="1670831"/>
    <lineage>
        <taxon>Bacteria</taxon>
        <taxon>Bacillati</taxon>
        <taxon>Actinomycetota</taxon>
        <taxon>Nitriliruptoria</taxon>
        <taxon>Egibacterales</taxon>
        <taxon>Egibacteraceae</taxon>
        <taxon>Egibacter</taxon>
    </lineage>
</organism>
<proteinExistence type="inferred from homology"/>
<dbReference type="OrthoDB" id="9801447at2"/>
<dbReference type="Gene3D" id="3.30.70.860">
    <property type="match status" value="1"/>
</dbReference>
<dbReference type="PANTHER" id="PTHR30476">
    <property type="entry name" value="UPF0234 PROTEIN YAJQ"/>
    <property type="match status" value="1"/>
</dbReference>
<dbReference type="AlphaFoldDB" id="A0A411YH85"/>
<dbReference type="HAMAP" id="MF_00632">
    <property type="entry name" value="UPF0234"/>
    <property type="match status" value="1"/>
</dbReference>
<dbReference type="PANTHER" id="PTHR30476:SF0">
    <property type="entry name" value="UPF0234 PROTEIN YAJQ"/>
    <property type="match status" value="1"/>
</dbReference>
<protein>
    <recommendedName>
        <fullName evidence="3">Nucleotide-binding protein ER308_13225</fullName>
    </recommendedName>
</protein>
<evidence type="ECO:0000313" key="5">
    <source>
        <dbReference type="Proteomes" id="UP000291469"/>
    </source>
</evidence>
<dbReference type="SUPFAM" id="SSF89963">
    <property type="entry name" value="YajQ-like"/>
    <property type="match status" value="2"/>
</dbReference>
<keyword evidence="5" id="KW-1185">Reference proteome</keyword>
<dbReference type="KEGG" id="erz:ER308_13225"/>
<dbReference type="Gene3D" id="3.30.70.990">
    <property type="entry name" value="YajQ-like, domain 2"/>
    <property type="match status" value="1"/>
</dbReference>
<dbReference type="CDD" id="cd11740">
    <property type="entry name" value="YajQ_like"/>
    <property type="match status" value="1"/>
</dbReference>
<dbReference type="NCBIfam" id="NF003819">
    <property type="entry name" value="PRK05412.1"/>
    <property type="match status" value="1"/>
</dbReference>
<comment type="similarity">
    <text evidence="2 3">Belongs to the YajQ family.</text>
</comment>
<evidence type="ECO:0000256" key="3">
    <source>
        <dbReference type="HAMAP-Rule" id="MF_00632"/>
    </source>
</evidence>
<gene>
    <name evidence="4" type="ORF">ER308_13225</name>
</gene>
<dbReference type="RefSeq" id="WP_131155429.1">
    <property type="nucleotide sequence ID" value="NZ_CP036402.1"/>
</dbReference>